<sequence>MKFFSRAMVGLDLTEMDDILIKNTAVFVKFLGINKCYFVHVAKNLEIPREILENYPDLLAPTDESIEAIITNKLKENNFPEDIETEVFVDEGSHPLDSFLRWAKIKDVDLIIMGRKDSLPGHGVLADGVAKKAPCSVLLVQEKRPIKFPKKVLIATDFSSHNHLIYEFAEQITNKLGSELIPLHLYEVPHGYSKTGKTYEEFSEIMKENAKNDFKKFVSKHHHPELTCEMLLNDGKNPGNLILEFATKIEADIILLGSRGRTTSAAILLGSTAEKLIHVNKHLPMLIFKEKGETMGFFDALFKL</sequence>
<dbReference type="EMBL" id="FMXE01000002">
    <property type="protein sequence ID" value="SDA37305.1"/>
    <property type="molecule type" value="Genomic_DNA"/>
</dbReference>
<dbReference type="SUPFAM" id="SSF52402">
    <property type="entry name" value="Adenine nucleotide alpha hydrolases-like"/>
    <property type="match status" value="2"/>
</dbReference>
<dbReference type="RefSeq" id="WP_092727939.1">
    <property type="nucleotide sequence ID" value="NZ_FMXE01000002.1"/>
</dbReference>
<feature type="domain" description="UspA" evidence="2">
    <location>
        <begin position="8"/>
        <end position="140"/>
    </location>
</feature>
<gene>
    <name evidence="3" type="ORF">SAMN03080617_00041</name>
</gene>
<dbReference type="Pfam" id="PF00582">
    <property type="entry name" value="Usp"/>
    <property type="match status" value="2"/>
</dbReference>
<dbReference type="PRINTS" id="PR01438">
    <property type="entry name" value="UNVRSLSTRESS"/>
</dbReference>
<reference evidence="4" key="1">
    <citation type="submission" date="2016-10" db="EMBL/GenBank/DDBJ databases">
        <authorList>
            <person name="Varghese N."/>
            <person name="Submissions S."/>
        </authorList>
    </citation>
    <scope>NUCLEOTIDE SEQUENCE [LARGE SCALE GENOMIC DNA]</scope>
    <source>
        <strain evidence="4">DSM 22703</strain>
    </source>
</reference>
<keyword evidence="4" id="KW-1185">Reference proteome</keyword>
<evidence type="ECO:0000313" key="4">
    <source>
        <dbReference type="Proteomes" id="UP000198756"/>
    </source>
</evidence>
<dbReference type="Gene3D" id="3.40.50.620">
    <property type="entry name" value="HUPs"/>
    <property type="match status" value="2"/>
</dbReference>
<dbReference type="OrthoDB" id="1522996at2"/>
<dbReference type="InterPro" id="IPR006015">
    <property type="entry name" value="Universal_stress_UspA"/>
</dbReference>
<dbReference type="PANTHER" id="PTHR46268:SF6">
    <property type="entry name" value="UNIVERSAL STRESS PROTEIN UP12"/>
    <property type="match status" value="1"/>
</dbReference>
<dbReference type="STRING" id="279824.SAMN03080617_00041"/>
<name>A0A1G5UX21_9BACT</name>
<dbReference type="CDD" id="cd00293">
    <property type="entry name" value="USP-like"/>
    <property type="match status" value="2"/>
</dbReference>
<accession>A0A1G5UX21</accession>
<feature type="domain" description="UspA" evidence="2">
    <location>
        <begin position="150"/>
        <end position="279"/>
    </location>
</feature>
<comment type="similarity">
    <text evidence="1">Belongs to the universal stress protein A family.</text>
</comment>
<protein>
    <submittedName>
        <fullName evidence="3">Nucleotide-binding universal stress protein, UspA family</fullName>
    </submittedName>
</protein>
<proteinExistence type="inferred from homology"/>
<dbReference type="InterPro" id="IPR014729">
    <property type="entry name" value="Rossmann-like_a/b/a_fold"/>
</dbReference>
<evidence type="ECO:0000256" key="1">
    <source>
        <dbReference type="ARBA" id="ARBA00008791"/>
    </source>
</evidence>
<organism evidence="3 4">
    <name type="scientific">Algoriphagus alkaliphilus</name>
    <dbReference type="NCBI Taxonomy" id="279824"/>
    <lineage>
        <taxon>Bacteria</taxon>
        <taxon>Pseudomonadati</taxon>
        <taxon>Bacteroidota</taxon>
        <taxon>Cytophagia</taxon>
        <taxon>Cytophagales</taxon>
        <taxon>Cyclobacteriaceae</taxon>
        <taxon>Algoriphagus</taxon>
    </lineage>
</organism>
<evidence type="ECO:0000259" key="2">
    <source>
        <dbReference type="Pfam" id="PF00582"/>
    </source>
</evidence>
<dbReference type="AlphaFoldDB" id="A0A1G5UX21"/>
<dbReference type="PANTHER" id="PTHR46268">
    <property type="entry name" value="STRESS RESPONSE PROTEIN NHAX"/>
    <property type="match status" value="1"/>
</dbReference>
<dbReference type="Proteomes" id="UP000198756">
    <property type="component" value="Unassembled WGS sequence"/>
</dbReference>
<dbReference type="InterPro" id="IPR006016">
    <property type="entry name" value="UspA"/>
</dbReference>
<evidence type="ECO:0000313" key="3">
    <source>
        <dbReference type="EMBL" id="SDA37305.1"/>
    </source>
</evidence>